<feature type="signal peptide" evidence="5">
    <location>
        <begin position="1"/>
        <end position="16"/>
    </location>
</feature>
<dbReference type="Proteomes" id="UP001150266">
    <property type="component" value="Unassembled WGS sequence"/>
</dbReference>
<keyword evidence="8" id="KW-1185">Reference proteome</keyword>
<evidence type="ECO:0000259" key="6">
    <source>
        <dbReference type="PROSITE" id="PS50048"/>
    </source>
</evidence>
<dbReference type="PROSITE" id="PS50048">
    <property type="entry name" value="ZN2_CY6_FUNGAL_2"/>
    <property type="match status" value="1"/>
</dbReference>
<dbReference type="EMBL" id="JAOTPV010000054">
    <property type="protein sequence ID" value="KAJ4466492.1"/>
    <property type="molecule type" value="Genomic_DNA"/>
</dbReference>
<dbReference type="GO" id="GO:0000981">
    <property type="term" value="F:DNA-binding transcription factor activity, RNA polymerase II-specific"/>
    <property type="evidence" value="ECO:0007669"/>
    <property type="project" value="InterPro"/>
</dbReference>
<dbReference type="CDD" id="cd12148">
    <property type="entry name" value="fungal_TF_MHR"/>
    <property type="match status" value="1"/>
</dbReference>
<reference evidence="7" key="1">
    <citation type="submission" date="2022-08" db="EMBL/GenBank/DDBJ databases">
        <title>A Global Phylogenomic Analysis of the Shiitake Genus Lentinula.</title>
        <authorList>
            <consortium name="DOE Joint Genome Institute"/>
            <person name="Sierra-Patev S."/>
            <person name="Min B."/>
            <person name="Naranjo-Ortiz M."/>
            <person name="Looney B."/>
            <person name="Konkel Z."/>
            <person name="Slot J.C."/>
            <person name="Sakamoto Y."/>
            <person name="Steenwyk J.L."/>
            <person name="Rokas A."/>
            <person name="Carro J."/>
            <person name="Camarero S."/>
            <person name="Ferreira P."/>
            <person name="Molpeceres G."/>
            <person name="Ruiz-Duenas F.J."/>
            <person name="Serrano A."/>
            <person name="Henrissat B."/>
            <person name="Drula E."/>
            <person name="Hughes K.W."/>
            <person name="Mata J.L."/>
            <person name="Ishikawa N.K."/>
            <person name="Vargas-Isla R."/>
            <person name="Ushijima S."/>
            <person name="Smith C.A."/>
            <person name="Ahrendt S."/>
            <person name="Andreopoulos W."/>
            <person name="He G."/>
            <person name="Labutti K."/>
            <person name="Lipzen A."/>
            <person name="Ng V."/>
            <person name="Riley R."/>
            <person name="Sandor L."/>
            <person name="Barry K."/>
            <person name="Martinez A.T."/>
            <person name="Xiao Y."/>
            <person name="Gibbons J.G."/>
            <person name="Terashima K."/>
            <person name="Grigoriev I.V."/>
            <person name="Hibbett D.S."/>
        </authorList>
    </citation>
    <scope>NUCLEOTIDE SEQUENCE</scope>
    <source>
        <strain evidence="7">JLM2183</strain>
    </source>
</reference>
<dbReference type="PANTHER" id="PTHR31001">
    <property type="entry name" value="UNCHARACTERIZED TRANSCRIPTIONAL REGULATORY PROTEIN"/>
    <property type="match status" value="1"/>
</dbReference>
<dbReference type="SUPFAM" id="SSF57701">
    <property type="entry name" value="Zn2/Cys6 DNA-binding domain"/>
    <property type="match status" value="1"/>
</dbReference>
<feature type="region of interest" description="Disordered" evidence="4">
    <location>
        <begin position="731"/>
        <end position="766"/>
    </location>
</feature>
<feature type="compositionally biased region" description="Low complexity" evidence="4">
    <location>
        <begin position="734"/>
        <end position="753"/>
    </location>
</feature>
<dbReference type="Pfam" id="PF00172">
    <property type="entry name" value="Zn_clus"/>
    <property type="match status" value="1"/>
</dbReference>
<dbReference type="AlphaFoldDB" id="A0A9W8ZTM5"/>
<dbReference type="GO" id="GO:0008270">
    <property type="term" value="F:zinc ion binding"/>
    <property type="evidence" value="ECO:0007669"/>
    <property type="project" value="InterPro"/>
</dbReference>
<evidence type="ECO:0000256" key="4">
    <source>
        <dbReference type="SAM" id="MobiDB-lite"/>
    </source>
</evidence>
<gene>
    <name evidence="7" type="ORF">J3R30DRAFT_3586855</name>
</gene>
<comment type="subcellular location">
    <subcellularLocation>
        <location evidence="1">Nucleus</location>
    </subcellularLocation>
</comment>
<proteinExistence type="predicted"/>
<evidence type="ECO:0000256" key="3">
    <source>
        <dbReference type="ARBA" id="ARBA00023242"/>
    </source>
</evidence>
<dbReference type="InterPro" id="IPR050613">
    <property type="entry name" value="Sec_Metabolite_Reg"/>
</dbReference>
<organism evidence="7 8">
    <name type="scientific">Lentinula aciculospora</name>
    <dbReference type="NCBI Taxonomy" id="153920"/>
    <lineage>
        <taxon>Eukaryota</taxon>
        <taxon>Fungi</taxon>
        <taxon>Dikarya</taxon>
        <taxon>Basidiomycota</taxon>
        <taxon>Agaricomycotina</taxon>
        <taxon>Agaricomycetes</taxon>
        <taxon>Agaricomycetidae</taxon>
        <taxon>Agaricales</taxon>
        <taxon>Marasmiineae</taxon>
        <taxon>Omphalotaceae</taxon>
        <taxon>Lentinula</taxon>
    </lineage>
</organism>
<dbReference type="Gene3D" id="4.10.240.10">
    <property type="entry name" value="Zn(2)-C6 fungal-type DNA-binding domain"/>
    <property type="match status" value="1"/>
</dbReference>
<protein>
    <submittedName>
        <fullName evidence="7">Fungal-specific transcription factor domain-containing protein</fullName>
    </submittedName>
</protein>
<feature type="chain" id="PRO_5040756390" evidence="5">
    <location>
        <begin position="17"/>
        <end position="896"/>
    </location>
</feature>
<dbReference type="GO" id="GO:0005634">
    <property type="term" value="C:nucleus"/>
    <property type="evidence" value="ECO:0007669"/>
    <property type="project" value="UniProtKB-SubCell"/>
</dbReference>
<dbReference type="PANTHER" id="PTHR31001:SF56">
    <property type="entry name" value="ZN(2)-C6 FUNGAL-TYPE DOMAIN-CONTAINING PROTEIN"/>
    <property type="match status" value="1"/>
</dbReference>
<dbReference type="SMART" id="SM00066">
    <property type="entry name" value="GAL4"/>
    <property type="match status" value="1"/>
</dbReference>
<feature type="region of interest" description="Disordered" evidence="4">
    <location>
        <begin position="41"/>
        <end position="60"/>
    </location>
</feature>
<keyword evidence="5" id="KW-0732">Signal</keyword>
<dbReference type="InterPro" id="IPR001138">
    <property type="entry name" value="Zn2Cys6_DnaBD"/>
</dbReference>
<dbReference type="Pfam" id="PF04082">
    <property type="entry name" value="Fungal_trans"/>
    <property type="match status" value="1"/>
</dbReference>
<dbReference type="PROSITE" id="PS00463">
    <property type="entry name" value="ZN2_CY6_FUNGAL_1"/>
    <property type="match status" value="1"/>
</dbReference>
<keyword evidence="3" id="KW-0539">Nucleus</keyword>
<name>A0A9W8ZTM5_9AGAR</name>
<sequence length="896" mass="100145">MILNLALILLLGSAGATRTPVESFVSVTGFKFRLVSSSFMPADSSHNPQARRVSRKNTSENDIDVRRARGEVSCAECRRLKLKCDKKLPCSSCVRRGVHSICPNGKMAAGQGTRFVLADTSQLHTKITEMGQRIRQLEDALAISHSGMSNEPHPLLREELLSIKFGPENGITPRIPPSRDPSVESIDAFGTLTIFDRDVSKYFGRSAGSETLLLAGAEMEPAWMPFDDQPSTSALNQDILRLSNLFPICAEANSEKTMDILFSHLPEQPRAWSLCETYLEQAAWQFQPIRRDELIDDILVPIYRSQKERATLDSKQLHIITPHRLASLYIVFAIGSLVDLTLEPFSSEAENFALLCRAAISLRSVFDSPEICTVQAIALLAQYQTFAGKRYTLDTAWTVMSLAAKLAQSVGLHRDGSRWDFDAKTVDRRRSLFYELFCSEQFHSLAIGRPPALRPSYVDCEFPTDNEPMIDDEGRPQMGYFQWKYEFCKDILAQVLELSLTAEPPSYQTILDLDRKIREKTLPAHLNVFMSAEDEHCTPAVYMRRCNLGQYRSVTLLFLHRSFFAQAMLDHPVNPLRSSYAPSFLAAYRCASGVIKSSLNHYDRFPDLCRRWWNVGSQLFSAAIIVGSIVTRSPSSAMAPNAFIELGLACDLFEKCTSDSRRSRSGLAILNRLRDKAFQIFSQVRSGTSPIPTSLFIGRDYGDDELALFGGQTRVLFSKLLFLQRTKQKSHAESSVNSPISPSDSDSPAPSDISDSKDHDSEHLPDVHPSLMEYISLLPPSQHPRSPPPELAIDQCYTNPFAHEQTSLPNSQTQNVHISPLNVHPQVLNANEQGFPRLFPEVGNFPMGTFTAEPTAMDGSTSALMNLDLMMTDSGIDQQWRLFMKDSGLLDYGLNA</sequence>
<dbReference type="OrthoDB" id="424974at2759"/>
<accession>A0A9W8ZTM5</accession>
<dbReference type="InterPro" id="IPR036864">
    <property type="entry name" value="Zn2-C6_fun-type_DNA-bd_sf"/>
</dbReference>
<evidence type="ECO:0000313" key="7">
    <source>
        <dbReference type="EMBL" id="KAJ4466492.1"/>
    </source>
</evidence>
<comment type="caution">
    <text evidence="7">The sequence shown here is derived from an EMBL/GenBank/DDBJ whole genome shotgun (WGS) entry which is preliminary data.</text>
</comment>
<evidence type="ECO:0000256" key="5">
    <source>
        <dbReference type="SAM" id="SignalP"/>
    </source>
</evidence>
<evidence type="ECO:0000256" key="2">
    <source>
        <dbReference type="ARBA" id="ARBA00022723"/>
    </source>
</evidence>
<dbReference type="SMART" id="SM00906">
    <property type="entry name" value="Fungal_trans"/>
    <property type="match status" value="1"/>
</dbReference>
<dbReference type="InterPro" id="IPR007219">
    <property type="entry name" value="XnlR_reg_dom"/>
</dbReference>
<dbReference type="CDD" id="cd00067">
    <property type="entry name" value="GAL4"/>
    <property type="match status" value="1"/>
</dbReference>
<evidence type="ECO:0000313" key="8">
    <source>
        <dbReference type="Proteomes" id="UP001150266"/>
    </source>
</evidence>
<keyword evidence="2" id="KW-0479">Metal-binding</keyword>
<dbReference type="GO" id="GO:0003677">
    <property type="term" value="F:DNA binding"/>
    <property type="evidence" value="ECO:0007669"/>
    <property type="project" value="InterPro"/>
</dbReference>
<evidence type="ECO:0000256" key="1">
    <source>
        <dbReference type="ARBA" id="ARBA00004123"/>
    </source>
</evidence>
<feature type="domain" description="Zn(2)-C6 fungal-type" evidence="6">
    <location>
        <begin position="73"/>
        <end position="102"/>
    </location>
</feature>
<feature type="compositionally biased region" description="Basic and acidic residues" evidence="4">
    <location>
        <begin position="754"/>
        <end position="766"/>
    </location>
</feature>
<dbReference type="GO" id="GO:0006351">
    <property type="term" value="P:DNA-templated transcription"/>
    <property type="evidence" value="ECO:0007669"/>
    <property type="project" value="InterPro"/>
</dbReference>